<dbReference type="PANTHER" id="PTHR47359:SF3">
    <property type="entry name" value="NLP_P60 DOMAIN-CONTAINING PROTEIN-RELATED"/>
    <property type="match status" value="1"/>
</dbReference>
<comment type="similarity">
    <text evidence="1">Belongs to the peptidase C40 family.</text>
</comment>
<keyword evidence="3" id="KW-0378">Hydrolase</keyword>
<dbReference type="SUPFAM" id="SSF54001">
    <property type="entry name" value="Cysteine proteinases"/>
    <property type="match status" value="1"/>
</dbReference>
<dbReference type="PROSITE" id="PS51935">
    <property type="entry name" value="NLPC_P60"/>
    <property type="match status" value="1"/>
</dbReference>
<organism evidence="7 8">
    <name type="scientific">Nocardia nova</name>
    <dbReference type="NCBI Taxonomy" id="37330"/>
    <lineage>
        <taxon>Bacteria</taxon>
        <taxon>Bacillati</taxon>
        <taxon>Actinomycetota</taxon>
        <taxon>Actinomycetes</taxon>
        <taxon>Mycobacteriales</taxon>
        <taxon>Nocardiaceae</taxon>
        <taxon>Nocardia</taxon>
    </lineage>
</organism>
<sequence length="385" mass="39632">MTSPRRWIASAITLLVALPVLLVAIIASDSSDNSCAATDSGAGVLASAAGGPALAGYTPQQIQIAQIAVAVGEQHGAPPNVIVAAVMAALQESSLRNLSNDSVPESARYAHDDVGGDHDSVGPWQMRASVWGSAGIDQLMNPVYQANWWYGQADKVDGAATMDPGELAQAVEGSQFPDRYGEHLREAQALYTALRGAGARLPHLASGPAERAGTTASSQCPAPTSPRGSDFGDAVVAAAMRWIGLPYVWGGGDTQGPTIGIDDAPEPGFDCSGLTLNAIFAASQGSITLAHTTGAQVADSRAVTVPLNNLKPGDLIFFGSGVPHHVAIYVGKSAGSASAADAKDMVVHAPDFGQPVTVAPLWTSEEIVVRRFGPDAHQSSLEAQR</sequence>
<protein>
    <submittedName>
        <fullName evidence="7">Peptidoglycan endopeptidase</fullName>
    </submittedName>
</protein>
<dbReference type="PANTHER" id="PTHR47359">
    <property type="entry name" value="PEPTIDOGLYCAN DL-ENDOPEPTIDASE CWLO"/>
    <property type="match status" value="1"/>
</dbReference>
<evidence type="ECO:0000256" key="1">
    <source>
        <dbReference type="ARBA" id="ARBA00007074"/>
    </source>
</evidence>
<evidence type="ECO:0000313" key="7">
    <source>
        <dbReference type="EMBL" id="PPJ35846.1"/>
    </source>
</evidence>
<dbReference type="GO" id="GO:0006508">
    <property type="term" value="P:proteolysis"/>
    <property type="evidence" value="ECO:0007669"/>
    <property type="project" value="UniProtKB-KW"/>
</dbReference>
<dbReference type="InterPro" id="IPR000064">
    <property type="entry name" value="NLP_P60_dom"/>
</dbReference>
<evidence type="ECO:0000256" key="4">
    <source>
        <dbReference type="ARBA" id="ARBA00022807"/>
    </source>
</evidence>
<feature type="domain" description="NlpC/P60" evidence="6">
    <location>
        <begin position="229"/>
        <end position="373"/>
    </location>
</feature>
<evidence type="ECO:0000256" key="5">
    <source>
        <dbReference type="SAM" id="MobiDB-lite"/>
    </source>
</evidence>
<evidence type="ECO:0000256" key="2">
    <source>
        <dbReference type="ARBA" id="ARBA00022670"/>
    </source>
</evidence>
<reference evidence="7 8" key="1">
    <citation type="submission" date="2018-02" db="EMBL/GenBank/DDBJ databases">
        <title>8 Nocardia nova and 1 Nocardia cyriacigeorgica strain used for evolution to TMP-SMX.</title>
        <authorList>
            <person name="Mehta H."/>
            <person name="Weng J."/>
            <person name="Shamoo Y."/>
        </authorList>
    </citation>
    <scope>NUCLEOTIDE SEQUENCE [LARGE SCALE GENOMIC DNA]</scope>
    <source>
        <strain evidence="7 8">MDA3139</strain>
    </source>
</reference>
<dbReference type="GO" id="GO:0008234">
    <property type="term" value="F:cysteine-type peptidase activity"/>
    <property type="evidence" value="ECO:0007669"/>
    <property type="project" value="UniProtKB-KW"/>
</dbReference>
<accession>A0A2S6AKV0</accession>
<dbReference type="RefSeq" id="WP_104380387.1">
    <property type="nucleotide sequence ID" value="NZ_PSZC01000018.1"/>
</dbReference>
<comment type="caution">
    <text evidence="7">The sequence shown here is derived from an EMBL/GenBank/DDBJ whole genome shotgun (WGS) entry which is preliminary data.</text>
</comment>
<dbReference type="Pfam" id="PF00877">
    <property type="entry name" value="NLPC_P60"/>
    <property type="match status" value="1"/>
</dbReference>
<evidence type="ECO:0000259" key="6">
    <source>
        <dbReference type="PROSITE" id="PS51935"/>
    </source>
</evidence>
<name>A0A2S6AKV0_9NOCA</name>
<gene>
    <name evidence="7" type="ORF">C5E45_23880</name>
</gene>
<proteinExistence type="inferred from homology"/>
<dbReference type="AlphaFoldDB" id="A0A2S6AKV0"/>
<dbReference type="EMBL" id="PSZC01000018">
    <property type="protein sequence ID" value="PPJ35846.1"/>
    <property type="molecule type" value="Genomic_DNA"/>
</dbReference>
<keyword evidence="4" id="KW-0788">Thiol protease</keyword>
<evidence type="ECO:0000256" key="3">
    <source>
        <dbReference type="ARBA" id="ARBA00022801"/>
    </source>
</evidence>
<keyword evidence="2" id="KW-0645">Protease</keyword>
<feature type="region of interest" description="Disordered" evidence="5">
    <location>
        <begin position="203"/>
        <end position="228"/>
    </location>
</feature>
<dbReference type="Gene3D" id="3.90.1720.10">
    <property type="entry name" value="endopeptidase domain like (from Nostoc punctiforme)"/>
    <property type="match status" value="1"/>
</dbReference>
<evidence type="ECO:0000313" key="8">
    <source>
        <dbReference type="Proteomes" id="UP000239874"/>
    </source>
</evidence>
<dbReference type="InterPro" id="IPR051794">
    <property type="entry name" value="PG_Endopeptidase_C40"/>
</dbReference>
<dbReference type="InterPro" id="IPR038765">
    <property type="entry name" value="Papain-like_cys_pep_sf"/>
</dbReference>
<dbReference type="Proteomes" id="UP000239874">
    <property type="component" value="Unassembled WGS sequence"/>
</dbReference>